<sequence length="35" mass="4117">MAMILFHYYTPAKIELNCKKATTLKIVAFFVKIRI</sequence>
<reference evidence="1 2" key="1">
    <citation type="submission" date="2018-06" db="EMBL/GenBank/DDBJ databases">
        <title>Genomic Encyclopedia of Type Strains, Phase III (KMG-III): the genomes of soil and plant-associated and newly described type strains.</title>
        <authorList>
            <person name="Whitman W."/>
        </authorList>
    </citation>
    <scope>NUCLEOTIDE SEQUENCE [LARGE SCALE GENOMIC DNA]</scope>
    <source>
        <strain evidence="1 2">CGMCC 1.12504</strain>
    </source>
</reference>
<protein>
    <submittedName>
        <fullName evidence="1">Uncharacterized protein</fullName>
    </submittedName>
</protein>
<proteinExistence type="predicted"/>
<keyword evidence="2" id="KW-1185">Reference proteome</keyword>
<dbReference type="EMBL" id="QLSV01000003">
    <property type="protein sequence ID" value="RAR49622.1"/>
    <property type="molecule type" value="Genomic_DNA"/>
</dbReference>
<evidence type="ECO:0000313" key="1">
    <source>
        <dbReference type="EMBL" id="RAR49622.1"/>
    </source>
</evidence>
<accession>A0A328WTW5</accession>
<dbReference type="AlphaFoldDB" id="A0A328WTW5"/>
<name>A0A328WTW5_9FLAO</name>
<evidence type="ECO:0000313" key="2">
    <source>
        <dbReference type="Proteomes" id="UP000249518"/>
    </source>
</evidence>
<organism evidence="1 2">
    <name type="scientific">Flavobacterium lacus</name>
    <dbReference type="NCBI Taxonomy" id="1353778"/>
    <lineage>
        <taxon>Bacteria</taxon>
        <taxon>Pseudomonadati</taxon>
        <taxon>Bacteroidota</taxon>
        <taxon>Flavobacteriia</taxon>
        <taxon>Flavobacteriales</taxon>
        <taxon>Flavobacteriaceae</taxon>
        <taxon>Flavobacterium</taxon>
    </lineage>
</organism>
<dbReference type="Proteomes" id="UP000249518">
    <property type="component" value="Unassembled WGS sequence"/>
</dbReference>
<gene>
    <name evidence="1" type="ORF">B0I10_10342</name>
</gene>
<comment type="caution">
    <text evidence="1">The sequence shown here is derived from an EMBL/GenBank/DDBJ whole genome shotgun (WGS) entry which is preliminary data.</text>
</comment>